<evidence type="ECO:0000256" key="4">
    <source>
        <dbReference type="ARBA" id="ARBA00022801"/>
    </source>
</evidence>
<organism evidence="8 9">
    <name type="scientific">Aureobasidium pullulans EXF-150</name>
    <dbReference type="NCBI Taxonomy" id="1043002"/>
    <lineage>
        <taxon>Eukaryota</taxon>
        <taxon>Fungi</taxon>
        <taxon>Dikarya</taxon>
        <taxon>Ascomycota</taxon>
        <taxon>Pezizomycotina</taxon>
        <taxon>Dothideomycetes</taxon>
        <taxon>Dothideomycetidae</taxon>
        <taxon>Dothideales</taxon>
        <taxon>Saccotheciaceae</taxon>
        <taxon>Aureobasidium</taxon>
    </lineage>
</organism>
<dbReference type="Proteomes" id="UP000030706">
    <property type="component" value="Unassembled WGS sequence"/>
</dbReference>
<feature type="active site" evidence="5">
    <location>
        <position position="120"/>
    </location>
</feature>
<dbReference type="GeneID" id="40742685"/>
<accession>A0A074YFV6</accession>
<evidence type="ECO:0000256" key="5">
    <source>
        <dbReference type="PIRSR" id="PIRSR601461-1"/>
    </source>
</evidence>
<proteinExistence type="inferred from homology"/>
<dbReference type="FunFam" id="2.40.70.10:FF:000092">
    <property type="entry name" value="Aspartic endopeptidase (AP1)"/>
    <property type="match status" value="1"/>
</dbReference>
<dbReference type="InterPro" id="IPR034163">
    <property type="entry name" value="Aspergillopepsin-like_cat_dom"/>
</dbReference>
<dbReference type="GO" id="GO:0006508">
    <property type="term" value="P:proteolysis"/>
    <property type="evidence" value="ECO:0007669"/>
    <property type="project" value="UniProtKB-KW"/>
</dbReference>
<keyword evidence="3 6" id="KW-0064">Aspartyl protease</keyword>
<dbReference type="PANTHER" id="PTHR47966:SF1">
    <property type="entry name" value="ASPARTYL PROTEINASE"/>
    <property type="match status" value="1"/>
</dbReference>
<dbReference type="Gene3D" id="2.40.70.10">
    <property type="entry name" value="Acid Proteases"/>
    <property type="match status" value="2"/>
</dbReference>
<dbReference type="HOGENOM" id="CLU_013253_0_2_1"/>
<protein>
    <submittedName>
        <fullName evidence="8">Acid protease</fullName>
    </submittedName>
</protein>
<dbReference type="AlphaFoldDB" id="A0A074YFV6"/>
<evidence type="ECO:0000256" key="6">
    <source>
        <dbReference type="RuleBase" id="RU000454"/>
    </source>
</evidence>
<dbReference type="PROSITE" id="PS51767">
    <property type="entry name" value="PEPTIDASE_A1"/>
    <property type="match status" value="1"/>
</dbReference>
<dbReference type="CDD" id="cd06097">
    <property type="entry name" value="Aspergillopepsin_like"/>
    <property type="match status" value="1"/>
</dbReference>
<keyword evidence="2 6" id="KW-0645">Protease</keyword>
<sequence length="435" mass="46976">MASNIKHNLSRVKLIHNPNYQRSGLKSYVYLLRKYNFVPTLDGPYFISNIVEQLGKPILASKFASHIGGHARVKQHILMKKDLSSGHEGQVSAEDQQNDSEYLCQVSIGTPAQTLTLDFDTGSSDLWVWSTNLSQSIQTQGKQAGHTIFDPSKSSTWKEASGSTWQISYGDQSSASGTVGTDVVTVGGLAIQNQAVEVANQISDQFVQSTGDGLLGLAWGSINTVQPNPVETPVENMISQDDIPKDSELFTACLSSHKGSDDSFYTFGYIDTSVTGGKTINYTPVDNSQGFWTIPSTSAHVNGKKIQRHNNTAIMDTGTTLCLVDDAFAKAVYAAIPGGKYDSIQQGYVFPTSTAASDLPVVTLAIGDHQYTINKEDLGFADAGNGMTYGGIQSRGNMTFDIYGDTVLKSIYAIFDQGNQRFGAVQRPDSSTHSS</sequence>
<feature type="domain" description="Peptidase A1" evidence="7">
    <location>
        <begin position="102"/>
        <end position="425"/>
    </location>
</feature>
<dbReference type="PANTHER" id="PTHR47966">
    <property type="entry name" value="BETA-SITE APP-CLEAVING ENZYME, ISOFORM A-RELATED"/>
    <property type="match status" value="1"/>
</dbReference>
<dbReference type="OrthoDB" id="2747330at2759"/>
<dbReference type="PRINTS" id="PR00792">
    <property type="entry name" value="PEPSIN"/>
</dbReference>
<name>A0A074YFV6_AURPU</name>
<dbReference type="InterPro" id="IPR033121">
    <property type="entry name" value="PEPTIDASE_A1"/>
</dbReference>
<evidence type="ECO:0000313" key="9">
    <source>
        <dbReference type="Proteomes" id="UP000030706"/>
    </source>
</evidence>
<evidence type="ECO:0000313" key="8">
    <source>
        <dbReference type="EMBL" id="KEQ85746.1"/>
    </source>
</evidence>
<dbReference type="EMBL" id="KL584979">
    <property type="protein sequence ID" value="KEQ85746.1"/>
    <property type="molecule type" value="Genomic_DNA"/>
</dbReference>
<gene>
    <name evidence="8" type="ORF">M438DRAFT_270308</name>
</gene>
<dbReference type="InterPro" id="IPR001969">
    <property type="entry name" value="Aspartic_peptidase_AS"/>
</dbReference>
<evidence type="ECO:0000256" key="2">
    <source>
        <dbReference type="ARBA" id="ARBA00022670"/>
    </source>
</evidence>
<dbReference type="RefSeq" id="XP_029761933.1">
    <property type="nucleotide sequence ID" value="XM_029900379.1"/>
</dbReference>
<dbReference type="MEROPS" id="A01.080"/>
<comment type="similarity">
    <text evidence="1 6">Belongs to the peptidase A1 family.</text>
</comment>
<keyword evidence="9" id="KW-1185">Reference proteome</keyword>
<reference evidence="8 9" key="1">
    <citation type="journal article" date="2014" name="BMC Genomics">
        <title>Genome sequencing of four Aureobasidium pullulans varieties: biotechnological potential, stress tolerance, and description of new species.</title>
        <authorList>
            <person name="Gostin Ar C."/>
            <person name="Ohm R.A."/>
            <person name="Kogej T."/>
            <person name="Sonjak S."/>
            <person name="Turk M."/>
            <person name="Zajc J."/>
            <person name="Zalar P."/>
            <person name="Grube M."/>
            <person name="Sun H."/>
            <person name="Han J."/>
            <person name="Sharma A."/>
            <person name="Chiniquy J."/>
            <person name="Ngan C.Y."/>
            <person name="Lipzen A."/>
            <person name="Barry K."/>
            <person name="Grigoriev I.V."/>
            <person name="Gunde-Cimerman N."/>
        </authorList>
    </citation>
    <scope>NUCLEOTIDE SEQUENCE [LARGE SCALE GENOMIC DNA]</scope>
    <source>
        <strain evidence="8 9">EXF-150</strain>
    </source>
</reference>
<dbReference type="InterPro" id="IPR021109">
    <property type="entry name" value="Peptidase_aspartic_dom_sf"/>
</dbReference>
<evidence type="ECO:0000256" key="3">
    <source>
        <dbReference type="ARBA" id="ARBA00022750"/>
    </source>
</evidence>
<evidence type="ECO:0000256" key="1">
    <source>
        <dbReference type="ARBA" id="ARBA00007447"/>
    </source>
</evidence>
<dbReference type="STRING" id="1043002.A0A074YFV6"/>
<dbReference type="Pfam" id="PF00026">
    <property type="entry name" value="Asp"/>
    <property type="match status" value="1"/>
</dbReference>
<evidence type="ECO:0000259" key="7">
    <source>
        <dbReference type="PROSITE" id="PS51767"/>
    </source>
</evidence>
<dbReference type="InterPro" id="IPR001461">
    <property type="entry name" value="Aspartic_peptidase_A1"/>
</dbReference>
<feature type="active site" evidence="5">
    <location>
        <position position="316"/>
    </location>
</feature>
<dbReference type="SUPFAM" id="SSF50630">
    <property type="entry name" value="Acid proteases"/>
    <property type="match status" value="1"/>
</dbReference>
<dbReference type="GO" id="GO:0004190">
    <property type="term" value="F:aspartic-type endopeptidase activity"/>
    <property type="evidence" value="ECO:0007669"/>
    <property type="project" value="UniProtKB-KW"/>
</dbReference>
<keyword evidence="4 6" id="KW-0378">Hydrolase</keyword>
<dbReference type="PROSITE" id="PS00141">
    <property type="entry name" value="ASP_PROTEASE"/>
    <property type="match status" value="1"/>
</dbReference>